<dbReference type="InterPro" id="IPR005532">
    <property type="entry name" value="SUMF_dom"/>
</dbReference>
<dbReference type="OrthoDB" id="134770at2"/>
<dbReference type="Pfam" id="PF05729">
    <property type="entry name" value="NACHT"/>
    <property type="match status" value="1"/>
</dbReference>
<dbReference type="HOGENOM" id="CLU_004327_1_0_0"/>
<dbReference type="SUPFAM" id="SSF52540">
    <property type="entry name" value="P-loop containing nucleoside triphosphate hydrolases"/>
    <property type="match status" value="1"/>
</dbReference>
<evidence type="ECO:0000259" key="1">
    <source>
        <dbReference type="PROSITE" id="PS50837"/>
    </source>
</evidence>
<dbReference type="EMBL" id="ADVR01000010">
    <property type="protein sequence ID" value="EFO81565.1"/>
    <property type="molecule type" value="Genomic_DNA"/>
</dbReference>
<feature type="domain" description="NACHT" evidence="1">
    <location>
        <begin position="282"/>
        <end position="414"/>
    </location>
</feature>
<sequence length="1031" mass="114062">MSALAPALLEALVGVTRHITATLGPFIPTNLAALTQPTLRSAFSRACTQAVSHLRRDMADPALVDRFLMLLEHPDPWAARLRELAVEEFLVAMTPNLAVVIDHYRRVVCPQAAQLGLDLPPWQRLAPVFTLFFGHTLPEALSAQSRLQPHWPTPSQRKTLDHLRANQPARPLLDQLLAQPTQALVATHGAQIAHVHQTLVQGDLYTLPSSAPADIAALFVRYRAFVLETFGTLDFRGIIQVQAAARIDLEQIYIPIQARLWGNVRMPREAPRPLHQYVCEEPFLVVLGDPGSGKSTLVRYLLTRMGRTATRQPCAVGADWLPIFFPVAAFAEARSRPGGADLAPLTYLHDYYAGLSQPDYSPLFLRALERGQALMLFDGLDEVRSDRAAIVRTLEAFVREWDAPGNRFLATSRSVGYADAPLDAQLFTTVEIEALDDDQIGDFIWRWSLAYEALAEAIYPAGDDLYHELVRDAVAAELAVRVEQRSRSLRGVVFADANVAALARNPLLLTILALIHNQGARLPDRRVDLYRLCVEALAETWNRSRSLSGRAVDLYLGDERLDERFVVNLLGPVALWIHSEQPGGLVDQDDLEDRIAATLVQADGLQRRRARRMAQDFVELMRRDTGLLQERGYRRFGFLHLTFEEYLAARGLLESVTVDDPDGLFQRYSRDPRWREVLRLAIGAAPQREAQRLLLHLLATPPPRDQAVVLAAECLLDIGRNGASQRAWEQTIAELLTLLADPATPLASRLAASTLLGHLGDPRCLDLASGDAAAGGYWCAISAGAFWLGDEGTAHAARRPHLHPAQLAHPFMIARLPVTNAEFAAFIAAGGYHERRWWSESGWLWLTLNGARQPAYWEDTHCSAPAQPVVGVAWYEAHAYCTWLTEVGQRVGWLAHDERLRLPTAREWERAARAHDQRRYPWGDAPPTSSHAAYAGLGLHAPAAVGAFPAGAAACGALDLLGNCWEWTASLAEDSDALLACEDVGRGEMPLIRGGDLALGAPELRCGLSGWYQADQRLPTLGFRLLRVRDL</sequence>
<gene>
    <name evidence="2" type="ORF">OSCT_0581</name>
</gene>
<comment type="caution">
    <text evidence="2">The sequence shown here is derived from an EMBL/GenBank/DDBJ whole genome shotgun (WGS) entry which is preliminary data.</text>
</comment>
<dbReference type="eggNOG" id="COG1262">
    <property type="taxonomic scope" value="Bacteria"/>
</dbReference>
<name>E1IB80_9CHLR</name>
<evidence type="ECO:0000313" key="2">
    <source>
        <dbReference type="EMBL" id="EFO81565.1"/>
    </source>
</evidence>
<dbReference type="Pfam" id="PF03781">
    <property type="entry name" value="FGE-sulfatase"/>
    <property type="match status" value="1"/>
</dbReference>
<accession>E1IB80</accession>
<dbReference type="Gene3D" id="3.40.50.300">
    <property type="entry name" value="P-loop containing nucleotide triphosphate hydrolases"/>
    <property type="match status" value="1"/>
</dbReference>
<dbReference type="InterPro" id="IPR027417">
    <property type="entry name" value="P-loop_NTPase"/>
</dbReference>
<organism evidence="2 3">
    <name type="scientific">Oscillochloris trichoides DG-6</name>
    <dbReference type="NCBI Taxonomy" id="765420"/>
    <lineage>
        <taxon>Bacteria</taxon>
        <taxon>Bacillati</taxon>
        <taxon>Chloroflexota</taxon>
        <taxon>Chloroflexia</taxon>
        <taxon>Chloroflexales</taxon>
        <taxon>Chloroflexineae</taxon>
        <taxon>Oscillochloridaceae</taxon>
        <taxon>Oscillochloris</taxon>
    </lineage>
</organism>
<dbReference type="STRING" id="765420.OSCT_0581"/>
<keyword evidence="3" id="KW-1185">Reference proteome</keyword>
<dbReference type="InterPro" id="IPR016187">
    <property type="entry name" value="CTDL_fold"/>
</dbReference>
<dbReference type="InterPro" id="IPR051043">
    <property type="entry name" value="Sulfatase_Mod_Factor_Kinase"/>
</dbReference>
<evidence type="ECO:0000313" key="3">
    <source>
        <dbReference type="Proteomes" id="UP000054010"/>
    </source>
</evidence>
<dbReference type="InterPro" id="IPR007111">
    <property type="entry name" value="NACHT_NTPase"/>
</dbReference>
<dbReference type="Proteomes" id="UP000054010">
    <property type="component" value="Unassembled WGS sequence"/>
</dbReference>
<protein>
    <submittedName>
        <fullName evidence="2">Signal transduction protein</fullName>
    </submittedName>
</protein>
<dbReference type="Gene3D" id="3.90.1580.10">
    <property type="entry name" value="paralog of FGE (formylglycine-generating enzyme)"/>
    <property type="match status" value="1"/>
</dbReference>
<dbReference type="AlphaFoldDB" id="E1IB80"/>
<dbReference type="PANTHER" id="PTHR23150">
    <property type="entry name" value="SULFATASE MODIFYING FACTOR 1, 2"/>
    <property type="match status" value="1"/>
</dbReference>
<dbReference type="eggNOG" id="COG5635">
    <property type="taxonomic scope" value="Bacteria"/>
</dbReference>
<dbReference type="InterPro" id="IPR042095">
    <property type="entry name" value="SUMF_sf"/>
</dbReference>
<reference evidence="2 3" key="1">
    <citation type="journal article" date="2011" name="J. Bacteriol.">
        <title>Draft genome sequence of the anoxygenic filamentous phototrophic bacterium Oscillochloris trichoides subsp. DG-6.</title>
        <authorList>
            <person name="Kuznetsov B.B."/>
            <person name="Ivanovsky R.N."/>
            <person name="Keppen O.I."/>
            <person name="Sukhacheva M.V."/>
            <person name="Bumazhkin B.K."/>
            <person name="Patutina E.O."/>
            <person name="Beletsky A.V."/>
            <person name="Mardanov A.V."/>
            <person name="Baslerov R.V."/>
            <person name="Panteleeva A.N."/>
            <person name="Kolganova T.V."/>
            <person name="Ravin N.V."/>
            <person name="Skryabin K.G."/>
        </authorList>
    </citation>
    <scope>NUCLEOTIDE SEQUENCE [LARGE SCALE GENOMIC DNA]</scope>
    <source>
        <strain evidence="2 3">DG-6</strain>
    </source>
</reference>
<proteinExistence type="predicted"/>
<dbReference type="PROSITE" id="PS50837">
    <property type="entry name" value="NACHT"/>
    <property type="match status" value="1"/>
</dbReference>
<dbReference type="SUPFAM" id="SSF56436">
    <property type="entry name" value="C-type lectin-like"/>
    <property type="match status" value="1"/>
</dbReference>